<keyword evidence="1" id="KW-0732">Signal</keyword>
<organism evidence="2 3">
    <name type="scientific">Motilibacter deserti</name>
    <dbReference type="NCBI Taxonomy" id="2714956"/>
    <lineage>
        <taxon>Bacteria</taxon>
        <taxon>Bacillati</taxon>
        <taxon>Actinomycetota</taxon>
        <taxon>Actinomycetes</taxon>
        <taxon>Motilibacterales</taxon>
        <taxon>Motilibacteraceae</taxon>
        <taxon>Motilibacter</taxon>
    </lineage>
</organism>
<dbReference type="Gene3D" id="2.60.40.3440">
    <property type="match status" value="1"/>
</dbReference>
<protein>
    <recommendedName>
        <fullName evidence="4">VCBS repeat-containing protein</fullName>
    </recommendedName>
</protein>
<comment type="caution">
    <text evidence="2">The sequence shown here is derived from an EMBL/GenBank/DDBJ whole genome shotgun (WGS) entry which is preliminary data.</text>
</comment>
<feature type="chain" id="PRO_5045145784" description="VCBS repeat-containing protein" evidence="1">
    <location>
        <begin position="25"/>
        <end position="370"/>
    </location>
</feature>
<dbReference type="Pfam" id="PF17963">
    <property type="entry name" value="Big_9"/>
    <property type="match status" value="1"/>
</dbReference>
<evidence type="ECO:0000313" key="3">
    <source>
        <dbReference type="Proteomes" id="UP000800981"/>
    </source>
</evidence>
<gene>
    <name evidence="2" type="ORF">G9H71_16840</name>
</gene>
<dbReference type="Proteomes" id="UP000800981">
    <property type="component" value="Unassembled WGS sequence"/>
</dbReference>
<name>A0ABX0GWU5_9ACTN</name>
<dbReference type="RefSeq" id="WP_166283856.1">
    <property type="nucleotide sequence ID" value="NZ_JAANNP010000031.1"/>
</dbReference>
<reference evidence="2 3" key="1">
    <citation type="submission" date="2020-03" db="EMBL/GenBank/DDBJ databases">
        <title>Two novel Motilibacter sp.</title>
        <authorList>
            <person name="Liu S."/>
        </authorList>
    </citation>
    <scope>NUCLEOTIDE SEQUENCE [LARGE SCALE GENOMIC DNA]</scope>
    <source>
        <strain evidence="2 3">E257</strain>
    </source>
</reference>
<dbReference type="EMBL" id="JAANNP010000031">
    <property type="protein sequence ID" value="NHC15447.1"/>
    <property type="molecule type" value="Genomic_DNA"/>
</dbReference>
<accession>A0ABX0GWU5</accession>
<evidence type="ECO:0000256" key="1">
    <source>
        <dbReference type="SAM" id="SignalP"/>
    </source>
</evidence>
<keyword evidence="3" id="KW-1185">Reference proteome</keyword>
<sequence length="370" mass="39650">MPSTRPVALVLPLLAALVAVSLHAASPAAASPGNTLHFESTWDTATAHITTTVPATVTLTAHHGTDPVRTTATQVPSERIDPVVRGLLPRRPYELTLHLDYVNGNKQDIVVKKWTLALEGHVRVNSVTVRDNSDWADAEVSVHAQLNWNWKTLARGLEGVSDGERLDTTGSLADDAEDGLRLQVQVADNDCDVFGCYLAELSPPIWGPLRGADNSFAAGSTSDYDAGVLNTFLTGAVAGGPALRRTLSSPAGPLTFDVDVSWWLTQHALSVADAVDNSYVVEQRHELNVGAPGLLGNDPHAVWAQLVTEPRHGVVTLNTDGSFRYVPDYDDPFTGIDTFTYAALDRFGQESETATVRVTVLPDSQPHVAG</sequence>
<evidence type="ECO:0000313" key="2">
    <source>
        <dbReference type="EMBL" id="NHC15447.1"/>
    </source>
</evidence>
<evidence type="ECO:0008006" key="4">
    <source>
        <dbReference type="Google" id="ProtNLM"/>
    </source>
</evidence>
<proteinExistence type="predicted"/>
<feature type="signal peptide" evidence="1">
    <location>
        <begin position="1"/>
        <end position="24"/>
    </location>
</feature>